<reference evidence="1" key="2">
    <citation type="submission" date="2025-09" db="UniProtKB">
        <authorList>
            <consortium name="Ensembl"/>
        </authorList>
    </citation>
    <scope>IDENTIFICATION</scope>
</reference>
<dbReference type="Proteomes" id="UP000233120">
    <property type="component" value="Unassembled WGS sequence"/>
</dbReference>
<dbReference type="Bgee" id="ENSMNEG00000027858">
    <property type="expression patterns" value="Expressed in thymus and 1 other cell type or tissue"/>
</dbReference>
<reference evidence="1" key="1">
    <citation type="submission" date="2025-08" db="UniProtKB">
        <authorList>
            <consortium name="Ensembl"/>
        </authorList>
    </citation>
    <scope>IDENTIFICATION</scope>
</reference>
<dbReference type="AlphaFoldDB" id="A0A2K6B5N0"/>
<organism evidence="1 2">
    <name type="scientific">Macaca nemestrina</name>
    <name type="common">Pig-tailed macaque</name>
    <dbReference type="NCBI Taxonomy" id="9545"/>
    <lineage>
        <taxon>Eukaryota</taxon>
        <taxon>Metazoa</taxon>
        <taxon>Chordata</taxon>
        <taxon>Craniata</taxon>
        <taxon>Vertebrata</taxon>
        <taxon>Euteleostomi</taxon>
        <taxon>Mammalia</taxon>
        <taxon>Eutheria</taxon>
        <taxon>Euarchontoglires</taxon>
        <taxon>Primates</taxon>
        <taxon>Haplorrhini</taxon>
        <taxon>Catarrhini</taxon>
        <taxon>Cercopithecidae</taxon>
        <taxon>Cercopithecinae</taxon>
        <taxon>Macaca</taxon>
    </lineage>
</organism>
<keyword evidence="2" id="KW-1185">Reference proteome</keyword>
<proteinExistence type="predicted"/>
<evidence type="ECO:0000313" key="1">
    <source>
        <dbReference type="Ensembl" id="ENSMNEP00000006711.1"/>
    </source>
</evidence>
<protein>
    <submittedName>
        <fullName evidence="1">Uncharacterized protein</fullName>
    </submittedName>
</protein>
<evidence type="ECO:0000313" key="2">
    <source>
        <dbReference type="Proteomes" id="UP000233120"/>
    </source>
</evidence>
<name>A0A2K6B5N0_MACNE</name>
<dbReference type="Ensembl" id="ENSMNET00000030792.1">
    <property type="protein sequence ID" value="ENSMNEP00000006711.1"/>
    <property type="gene ID" value="ENSMNEG00000027858.1"/>
</dbReference>
<accession>A0A2K6B5N0</accession>
<sequence>RAVTQAGVQVRPDLELTCQEEWKCPEPWAEKNYRNLISPRDFSLLAWDARVFRVEAWHTSRGAEEPTSPNFGGNESLCPSFPSLSTLLGDAKRLRLMARGRGRRALRARPTPHPRSTALDAQQRLLWS</sequence>